<evidence type="ECO:0000313" key="10">
    <source>
        <dbReference type="Proteomes" id="UP000216871"/>
    </source>
</evidence>
<feature type="binding site" evidence="6">
    <location>
        <position position="219"/>
    </location>
    <ligand>
        <name>Mg(2+)</name>
        <dbReference type="ChEBI" id="CHEBI:18420"/>
        <label>1</label>
    </ligand>
</feature>
<dbReference type="Gene3D" id="3.60.10.10">
    <property type="entry name" value="Endonuclease/exonuclease/phosphatase"/>
    <property type="match status" value="1"/>
</dbReference>
<dbReference type="InterPro" id="IPR005135">
    <property type="entry name" value="Endo/exonuclease/phosphatase"/>
</dbReference>
<dbReference type="InterPro" id="IPR037493">
    <property type="entry name" value="ExoIII-like"/>
</dbReference>
<evidence type="ECO:0000313" key="9">
    <source>
        <dbReference type="EMBL" id="OZG60073.1"/>
    </source>
</evidence>
<reference evidence="9 10" key="1">
    <citation type="journal article" date="2017" name="BMC Genomics">
        <title>Comparative genomic and phylogenomic analyses of the Bifidobacteriaceae family.</title>
        <authorList>
            <person name="Lugli G.A."/>
            <person name="Milani C."/>
            <person name="Turroni F."/>
            <person name="Duranti S."/>
            <person name="Mancabelli L."/>
            <person name="Mangifesta M."/>
            <person name="Ferrario C."/>
            <person name="Modesto M."/>
            <person name="Mattarelli P."/>
            <person name="Jiri K."/>
            <person name="van Sinderen D."/>
            <person name="Ventura M."/>
        </authorList>
    </citation>
    <scope>NUCLEOTIDE SEQUENCE [LARGE SCALE GENOMIC DNA]</scope>
    <source>
        <strain evidence="9 10">DSM 100196</strain>
    </source>
</reference>
<comment type="caution">
    <text evidence="9">The sequence shown here is derived from an EMBL/GenBank/DDBJ whole genome shotgun (WGS) entry which is preliminary data.</text>
</comment>
<feature type="active site" evidence="5">
    <location>
        <position position="172"/>
    </location>
</feature>
<feature type="binding site" evidence="6">
    <location>
        <position position="217"/>
    </location>
    <ligand>
        <name>Mg(2+)</name>
        <dbReference type="ChEBI" id="CHEBI:18420"/>
        <label>1</label>
    </ligand>
</feature>
<keyword evidence="6" id="KW-0464">Manganese</keyword>
<evidence type="ECO:0000256" key="5">
    <source>
        <dbReference type="PIRSR" id="PIRSR604808-1"/>
    </source>
</evidence>
<feature type="active site" description="Proton acceptor" evidence="5">
    <location>
        <position position="320"/>
    </location>
</feature>
<dbReference type="GO" id="GO:0008311">
    <property type="term" value="F:double-stranded DNA 3'-5' DNA exonuclease activity"/>
    <property type="evidence" value="ECO:0007669"/>
    <property type="project" value="InterPro"/>
</dbReference>
<evidence type="ECO:0000256" key="1">
    <source>
        <dbReference type="ARBA" id="ARBA00007092"/>
    </source>
</evidence>
<dbReference type="InterPro" id="IPR036691">
    <property type="entry name" value="Endo/exonu/phosph_ase_sf"/>
</dbReference>
<evidence type="ECO:0000256" key="7">
    <source>
        <dbReference type="PIRSR" id="PIRSR604808-3"/>
    </source>
</evidence>
<dbReference type="Proteomes" id="UP000216871">
    <property type="component" value="Unassembled WGS sequence"/>
</dbReference>
<dbReference type="GO" id="GO:0046872">
    <property type="term" value="F:metal ion binding"/>
    <property type="evidence" value="ECO:0007669"/>
    <property type="project" value="UniProtKB-KW"/>
</dbReference>
<keyword evidence="4 6" id="KW-0460">Magnesium</keyword>
<keyword evidence="10" id="KW-1185">Reference proteome</keyword>
<feature type="site" description="Interaction with DNA substrate" evidence="7">
    <location>
        <position position="320"/>
    </location>
</feature>
<feature type="binding site" evidence="6">
    <location>
        <position position="319"/>
    </location>
    <ligand>
        <name>Mg(2+)</name>
        <dbReference type="ChEBI" id="CHEBI:18420"/>
        <label>1</label>
    </ligand>
</feature>
<dbReference type="PANTHER" id="PTHR43250">
    <property type="entry name" value="EXODEOXYRIBONUCLEASE III"/>
    <property type="match status" value="1"/>
</dbReference>
<dbReference type="AlphaFoldDB" id="A0A261FM76"/>
<keyword evidence="2 6" id="KW-0479">Metal-binding</keyword>
<sequence length="329" mass="36728">MPRAVLRARKATGRTFGSGPDSAAIPSFGPASGFVGRPQYDGHMTISITTSNVNGIRAAERKGISDWAGRHTPDIWCLQEVRAPQPDIDRIFGGFAFEYSRSERQKAAGDLETTNEICRVKGRAGVALLSDLPVLERRYGLPGLDEDVDSGRWIENDIRTPQGYVITVASVYVHAGNADDPVKMSQKFRFLDAMLTRMGELRDEAAHGGQQAVLCGDFNIAHTPLDIKNAKANEKHAGFLPEERAYVDRWLDEYEFVDVMRDLAGDIQGPYTWWSQRGRAFDNNVGWRIDYQFATPELAETARGFVIDKAPTYDLRWSDHAPLTITYDV</sequence>
<feature type="site" description="Transition state stabilizer" evidence="7">
    <location>
        <position position="219"/>
    </location>
</feature>
<dbReference type="Pfam" id="PF03372">
    <property type="entry name" value="Exo_endo_phos"/>
    <property type="match status" value="1"/>
</dbReference>
<feature type="active site" description="Proton donor/acceptor" evidence="5">
    <location>
        <position position="217"/>
    </location>
</feature>
<keyword evidence="3" id="KW-0378">Hydrolase</keyword>
<dbReference type="PROSITE" id="PS51435">
    <property type="entry name" value="AP_NUCLEASE_F1_4"/>
    <property type="match status" value="1"/>
</dbReference>
<evidence type="ECO:0000256" key="6">
    <source>
        <dbReference type="PIRSR" id="PIRSR604808-2"/>
    </source>
</evidence>
<gene>
    <name evidence="9" type="ORF">BMYO_1032</name>
</gene>
<comment type="cofactor">
    <cofactor evidence="6">
        <name>Mg(2+)</name>
        <dbReference type="ChEBI" id="CHEBI:18420"/>
    </cofactor>
    <cofactor evidence="6">
        <name>Mn(2+)</name>
        <dbReference type="ChEBI" id="CHEBI:29035"/>
    </cofactor>
    <text evidence="6">Probably binds two magnesium or manganese ions per subunit.</text>
</comment>
<protein>
    <submittedName>
        <fullName evidence="9">Exodeoxyribonuclease III</fullName>
    </submittedName>
</protein>
<dbReference type="SUPFAM" id="SSF56219">
    <property type="entry name" value="DNase I-like"/>
    <property type="match status" value="1"/>
</dbReference>
<feature type="binding site" evidence="6">
    <location>
        <position position="52"/>
    </location>
    <ligand>
        <name>Mg(2+)</name>
        <dbReference type="ChEBI" id="CHEBI:18420"/>
        <label>1</label>
    </ligand>
</feature>
<evidence type="ECO:0000256" key="4">
    <source>
        <dbReference type="ARBA" id="ARBA00022842"/>
    </source>
</evidence>
<feature type="site" description="Important for catalytic activity" evidence="7">
    <location>
        <position position="290"/>
    </location>
</feature>
<organism evidence="9 10">
    <name type="scientific">Bifidobacterium myosotis</name>
    <dbReference type="NCBI Taxonomy" id="1630166"/>
    <lineage>
        <taxon>Bacteria</taxon>
        <taxon>Bacillati</taxon>
        <taxon>Actinomycetota</taxon>
        <taxon>Actinomycetes</taxon>
        <taxon>Bifidobacteriales</taxon>
        <taxon>Bifidobacteriaceae</taxon>
        <taxon>Bifidobacterium</taxon>
    </lineage>
</organism>
<evidence type="ECO:0000259" key="8">
    <source>
        <dbReference type="Pfam" id="PF03372"/>
    </source>
</evidence>
<feature type="binding site" evidence="6">
    <location>
        <position position="320"/>
    </location>
    <ligand>
        <name>Mg(2+)</name>
        <dbReference type="ChEBI" id="CHEBI:18420"/>
        <label>1</label>
    </ligand>
</feature>
<proteinExistence type="inferred from homology"/>
<dbReference type="PANTHER" id="PTHR43250:SF2">
    <property type="entry name" value="EXODEOXYRIBONUCLEASE III"/>
    <property type="match status" value="1"/>
</dbReference>
<dbReference type="GO" id="GO:0006281">
    <property type="term" value="P:DNA repair"/>
    <property type="evidence" value="ECO:0007669"/>
    <property type="project" value="InterPro"/>
</dbReference>
<evidence type="ECO:0000256" key="2">
    <source>
        <dbReference type="ARBA" id="ARBA00022723"/>
    </source>
</evidence>
<name>A0A261FM76_9BIFI</name>
<dbReference type="InterPro" id="IPR004808">
    <property type="entry name" value="AP_endonuc_1"/>
</dbReference>
<evidence type="ECO:0000256" key="3">
    <source>
        <dbReference type="ARBA" id="ARBA00022801"/>
    </source>
</evidence>
<accession>A0A261FM76</accession>
<dbReference type="CDD" id="cd10281">
    <property type="entry name" value="Nape_like_AP-endo"/>
    <property type="match status" value="1"/>
</dbReference>
<comment type="similarity">
    <text evidence="1">Belongs to the DNA repair enzymes AP/ExoA family.</text>
</comment>
<dbReference type="NCBIfam" id="TIGR00633">
    <property type="entry name" value="xth"/>
    <property type="match status" value="1"/>
</dbReference>
<feature type="binding site" evidence="6">
    <location>
        <position position="80"/>
    </location>
    <ligand>
        <name>Mg(2+)</name>
        <dbReference type="ChEBI" id="CHEBI:18420"/>
        <label>1</label>
    </ligand>
</feature>
<dbReference type="EMBL" id="MWWW01000010">
    <property type="protein sequence ID" value="OZG60073.1"/>
    <property type="molecule type" value="Genomic_DNA"/>
</dbReference>
<feature type="domain" description="Endonuclease/exonuclease/phosphatase" evidence="8">
    <location>
        <begin position="50"/>
        <end position="320"/>
    </location>
</feature>